<keyword evidence="2" id="KW-1185">Reference proteome</keyword>
<accession>A0A430FFN8</accession>
<gene>
    <name evidence="1" type="ORF">D2E23_0893</name>
</gene>
<dbReference type="AlphaFoldDB" id="A0A430FFN8"/>
<organism evidence="1 2">
    <name type="scientific">Bifidobacterium callimiconis</name>
    <dbReference type="NCBI Taxonomy" id="2306973"/>
    <lineage>
        <taxon>Bacteria</taxon>
        <taxon>Bacillati</taxon>
        <taxon>Actinomycetota</taxon>
        <taxon>Actinomycetes</taxon>
        <taxon>Bifidobacteriales</taxon>
        <taxon>Bifidobacteriaceae</taxon>
        <taxon>Bifidobacterium</taxon>
    </lineage>
</organism>
<comment type="caution">
    <text evidence="1">The sequence shown here is derived from an EMBL/GenBank/DDBJ whole genome shotgun (WGS) entry which is preliminary data.</text>
</comment>
<sequence>MAEIAERRGTSMTTVELKLTDEEIAYLEEPYVPSPSSASWPSTTESRGAYRLCTQGVCRDKVVAYAGPL</sequence>
<proteinExistence type="predicted"/>
<dbReference type="RefSeq" id="WP_126029788.1">
    <property type="nucleotide sequence ID" value="NZ_QXGJ01000003.1"/>
</dbReference>
<evidence type="ECO:0000313" key="1">
    <source>
        <dbReference type="EMBL" id="RSX51630.1"/>
    </source>
</evidence>
<dbReference type="Proteomes" id="UP000288607">
    <property type="component" value="Unassembled WGS sequence"/>
</dbReference>
<protein>
    <submittedName>
        <fullName evidence="1">Uncharacterized protein</fullName>
    </submittedName>
</protein>
<dbReference type="OrthoDB" id="9804790at2"/>
<evidence type="ECO:0000313" key="2">
    <source>
        <dbReference type="Proteomes" id="UP000288607"/>
    </source>
</evidence>
<reference evidence="1 2" key="1">
    <citation type="submission" date="2018-09" db="EMBL/GenBank/DDBJ databases">
        <title>Characterization of the phylogenetic diversity of five novel species belonging to the genus Bifidobacterium.</title>
        <authorList>
            <person name="Lugli G.A."/>
            <person name="Duranti S."/>
            <person name="Milani C."/>
        </authorList>
    </citation>
    <scope>NUCLEOTIDE SEQUENCE [LARGE SCALE GENOMIC DNA]</scope>
    <source>
        <strain evidence="1 2">2028B</strain>
    </source>
</reference>
<name>A0A430FFN8_9BIFI</name>
<dbReference type="EMBL" id="QXGJ01000003">
    <property type="protein sequence ID" value="RSX51630.1"/>
    <property type="molecule type" value="Genomic_DNA"/>
</dbReference>